<reference evidence="1 2" key="1">
    <citation type="submission" date="2020-06" db="EMBL/GenBank/DDBJ databases">
        <title>WGS assembly of Ceratodon purpureus strain R40.</title>
        <authorList>
            <person name="Carey S.B."/>
            <person name="Jenkins J."/>
            <person name="Shu S."/>
            <person name="Lovell J.T."/>
            <person name="Sreedasyam A."/>
            <person name="Maumus F."/>
            <person name="Tiley G.P."/>
            <person name="Fernandez-Pozo N."/>
            <person name="Barry K."/>
            <person name="Chen C."/>
            <person name="Wang M."/>
            <person name="Lipzen A."/>
            <person name="Daum C."/>
            <person name="Saski C.A."/>
            <person name="Payton A.C."/>
            <person name="Mcbreen J.C."/>
            <person name="Conrad R.E."/>
            <person name="Kollar L.M."/>
            <person name="Olsson S."/>
            <person name="Huttunen S."/>
            <person name="Landis J.B."/>
            <person name="Wickett N.J."/>
            <person name="Johnson M.G."/>
            <person name="Rensing S.A."/>
            <person name="Grimwood J."/>
            <person name="Schmutz J."/>
            <person name="Mcdaniel S.F."/>
        </authorList>
    </citation>
    <scope>NUCLEOTIDE SEQUENCE [LARGE SCALE GENOMIC DNA]</scope>
    <source>
        <strain evidence="1 2">R40</strain>
    </source>
</reference>
<gene>
    <name evidence="1" type="ORF">KC19_6G035300</name>
</gene>
<keyword evidence="2" id="KW-1185">Reference proteome</keyword>
<dbReference type="EMBL" id="CM026427">
    <property type="protein sequence ID" value="KAG0568641.1"/>
    <property type="molecule type" value="Genomic_DNA"/>
</dbReference>
<name>A0A8T0H9Z3_CERPU</name>
<dbReference type="Proteomes" id="UP000822688">
    <property type="component" value="Chromosome 6"/>
</dbReference>
<organism evidence="1 2">
    <name type="scientific">Ceratodon purpureus</name>
    <name type="common">Fire moss</name>
    <name type="synonym">Dicranum purpureum</name>
    <dbReference type="NCBI Taxonomy" id="3225"/>
    <lineage>
        <taxon>Eukaryota</taxon>
        <taxon>Viridiplantae</taxon>
        <taxon>Streptophyta</taxon>
        <taxon>Embryophyta</taxon>
        <taxon>Bryophyta</taxon>
        <taxon>Bryophytina</taxon>
        <taxon>Bryopsida</taxon>
        <taxon>Dicranidae</taxon>
        <taxon>Pseudoditrichales</taxon>
        <taxon>Ditrichaceae</taxon>
        <taxon>Ceratodon</taxon>
    </lineage>
</organism>
<dbReference type="AlphaFoldDB" id="A0A8T0H9Z3"/>
<sequence>MCKIALKMPEVWVSALSISCRFRGASDRRNSKLTLHPWCYQRQPQHRTPTLHSAQLITRRAKPDARILGGKLPVQTSAFNVKAGYRLSTIVMHTKVADNETAS</sequence>
<accession>A0A8T0H9Z3</accession>
<protein>
    <submittedName>
        <fullName evidence="1">Uncharacterized protein</fullName>
    </submittedName>
</protein>
<comment type="caution">
    <text evidence="1">The sequence shown here is derived from an EMBL/GenBank/DDBJ whole genome shotgun (WGS) entry which is preliminary data.</text>
</comment>
<evidence type="ECO:0000313" key="1">
    <source>
        <dbReference type="EMBL" id="KAG0568641.1"/>
    </source>
</evidence>
<evidence type="ECO:0000313" key="2">
    <source>
        <dbReference type="Proteomes" id="UP000822688"/>
    </source>
</evidence>
<proteinExistence type="predicted"/>